<dbReference type="AlphaFoldDB" id="A0A6M0QDE3"/>
<dbReference type="Gene3D" id="3.40.190.150">
    <property type="entry name" value="Bordetella uptake gene, domain 1"/>
    <property type="match status" value="1"/>
</dbReference>
<proteinExistence type="inferred from homology"/>
<reference evidence="3 4" key="1">
    <citation type="submission" date="2020-02" db="EMBL/GenBank/DDBJ databases">
        <title>Bacillus aquiflavi sp. nov., isolated from yellow water of strong flavor Chinese baijiu in Yibin region of China.</title>
        <authorList>
            <person name="Xie J."/>
        </authorList>
    </citation>
    <scope>NUCLEOTIDE SEQUENCE [LARGE SCALE GENOMIC DNA]</scope>
    <source>
        <strain evidence="3 4">SA4</strain>
    </source>
</reference>
<feature type="signal peptide" evidence="2">
    <location>
        <begin position="1"/>
        <end position="19"/>
    </location>
</feature>
<dbReference type="Pfam" id="PF03401">
    <property type="entry name" value="TctC"/>
    <property type="match status" value="1"/>
</dbReference>
<evidence type="ECO:0000313" key="4">
    <source>
        <dbReference type="Proteomes" id="UP000481043"/>
    </source>
</evidence>
<keyword evidence="2" id="KW-0732">Signal</keyword>
<dbReference type="PIRSF" id="PIRSF017082">
    <property type="entry name" value="YflP"/>
    <property type="match status" value="1"/>
</dbReference>
<comment type="caution">
    <text evidence="3">The sequence shown here is derived from an EMBL/GenBank/DDBJ whole genome shotgun (WGS) entry which is preliminary data.</text>
</comment>
<name>A0A6M0QDE3_9BACI</name>
<dbReference type="InterPro" id="IPR005064">
    <property type="entry name" value="BUG"/>
</dbReference>
<dbReference type="PROSITE" id="PS51257">
    <property type="entry name" value="PROKAR_LIPOPROTEIN"/>
    <property type="match status" value="1"/>
</dbReference>
<keyword evidence="4" id="KW-1185">Reference proteome</keyword>
<evidence type="ECO:0000256" key="2">
    <source>
        <dbReference type="SAM" id="SignalP"/>
    </source>
</evidence>
<dbReference type="CDD" id="cd07012">
    <property type="entry name" value="PBP2_Bug_TTT"/>
    <property type="match status" value="1"/>
</dbReference>
<dbReference type="SUPFAM" id="SSF53850">
    <property type="entry name" value="Periplasmic binding protein-like II"/>
    <property type="match status" value="1"/>
</dbReference>
<comment type="similarity">
    <text evidence="1">Belongs to the UPF0065 (bug) family.</text>
</comment>
<protein>
    <submittedName>
        <fullName evidence="3">Tripartite tricarboxylate transporter substrate binding protein</fullName>
    </submittedName>
</protein>
<dbReference type="PANTHER" id="PTHR42928">
    <property type="entry name" value="TRICARBOXYLATE-BINDING PROTEIN"/>
    <property type="match status" value="1"/>
</dbReference>
<organism evidence="3 4">
    <name type="scientific">Bacillus mesophilus</name>
    <dbReference type="NCBI Taxonomy" id="1808955"/>
    <lineage>
        <taxon>Bacteria</taxon>
        <taxon>Bacillati</taxon>
        <taxon>Bacillota</taxon>
        <taxon>Bacilli</taxon>
        <taxon>Bacillales</taxon>
        <taxon>Bacillaceae</taxon>
        <taxon>Bacillus</taxon>
    </lineage>
</organism>
<evidence type="ECO:0000313" key="3">
    <source>
        <dbReference type="EMBL" id="NEY73809.1"/>
    </source>
</evidence>
<dbReference type="Gene3D" id="3.40.190.10">
    <property type="entry name" value="Periplasmic binding protein-like II"/>
    <property type="match status" value="1"/>
</dbReference>
<dbReference type="EMBL" id="JAAIWM010000009">
    <property type="protein sequence ID" value="NEY73809.1"/>
    <property type="molecule type" value="Genomic_DNA"/>
</dbReference>
<gene>
    <name evidence="3" type="ORF">G4D63_19005</name>
</gene>
<dbReference type="PANTHER" id="PTHR42928:SF5">
    <property type="entry name" value="BLR1237 PROTEIN"/>
    <property type="match status" value="1"/>
</dbReference>
<dbReference type="Proteomes" id="UP000481043">
    <property type="component" value="Unassembled WGS sequence"/>
</dbReference>
<feature type="chain" id="PRO_5038690391" evidence="2">
    <location>
        <begin position="20"/>
        <end position="331"/>
    </location>
</feature>
<dbReference type="InterPro" id="IPR042100">
    <property type="entry name" value="Bug_dom1"/>
</dbReference>
<evidence type="ECO:0000256" key="1">
    <source>
        <dbReference type="ARBA" id="ARBA00006987"/>
    </source>
</evidence>
<accession>A0A6M0QDE3</accession>
<dbReference type="RefSeq" id="WP_163181667.1">
    <property type="nucleotide sequence ID" value="NZ_JAAIWM010000009.1"/>
</dbReference>
<sequence>MKRKISYLFTMMLVFGLLAACSSGVKTNSGSGGESADFPTKPISIIVAYDAGGGTDTTARTLAPFLEKELGVAVNIVNKPGGSGWVGWTELGNSEPDGYTIGFLNSPNIAGGLANPSVERTVDLEDFTYLGNHVVDPGVIAIRADEDRFTNLEELIEYAKNNKVLTNGSGVASDEHLVSLILNEKLDTKFETVQFEGTANSLSSFLGGHIDVLVTSAGEAYNLHNDGELKVIGVTARERSSFLPEVSTFDEAGFEEVYSQVTRGLAAPVGLDPKVAGILEDAIAKAIQNEEHMKKMEEIGTQVGYLNGEEYKALLEQDLADITGIKDLLGW</sequence>